<dbReference type="AlphaFoldDB" id="A0A1M3KY80"/>
<name>A0A1M3KY80_9BACT</name>
<evidence type="ECO:0000313" key="3">
    <source>
        <dbReference type="Proteomes" id="UP000184233"/>
    </source>
</evidence>
<feature type="domain" description="HipA-like kinase" evidence="1">
    <location>
        <begin position="16"/>
        <end position="176"/>
    </location>
</feature>
<dbReference type="Pfam" id="PF20613">
    <property type="entry name" value="HipA_2"/>
    <property type="match status" value="1"/>
</dbReference>
<proteinExistence type="predicted"/>
<dbReference type="STRING" id="1895771.BGO89_11440"/>
<organism evidence="2 3">
    <name type="scientific">Candidatus Kapaibacterium thiocyanatum</name>
    <dbReference type="NCBI Taxonomy" id="1895771"/>
    <lineage>
        <taxon>Bacteria</taxon>
        <taxon>Pseudomonadati</taxon>
        <taxon>Candidatus Kapaibacteriota</taxon>
        <taxon>Candidatus Kapaibacteriia</taxon>
        <taxon>Candidatus Kapaibacteriales</taxon>
        <taxon>Candidatus Kapaibacteriaceae</taxon>
        <taxon>Candidatus Kapaibacterium</taxon>
    </lineage>
</organism>
<dbReference type="Proteomes" id="UP000184233">
    <property type="component" value="Unassembled WGS sequence"/>
</dbReference>
<comment type="caution">
    <text evidence="2">The sequence shown here is derived from an EMBL/GenBank/DDBJ whole genome shotgun (WGS) entry which is preliminary data.</text>
</comment>
<evidence type="ECO:0000259" key="1">
    <source>
        <dbReference type="Pfam" id="PF20613"/>
    </source>
</evidence>
<protein>
    <recommendedName>
        <fullName evidence="1">HipA-like kinase domain-containing protein</fullName>
    </recommendedName>
</protein>
<dbReference type="InterPro" id="IPR046748">
    <property type="entry name" value="HipA_2"/>
</dbReference>
<gene>
    <name evidence="2" type="ORF">BGO89_11440</name>
</gene>
<dbReference type="EMBL" id="MKVH01000024">
    <property type="protein sequence ID" value="OJX57372.1"/>
    <property type="molecule type" value="Genomic_DNA"/>
</dbReference>
<accession>A0A1M3KY80</accession>
<sequence>MKRLLPEVEALHVNRVLAAERKSSTMPVIVDTDAGPYFVKLHGTAQGKSALVAEIIVAELAEALDLDVPERRLIMLGHDVVSDDKNDELADLLNASRGLNLGFHYMKGARDIRPDDIPSIDEDIASRIVWLDALVMNMDRTARNPNLLLWMKKLWLIDHGASLPFQYNWNNVTEESPRRRAPEHHVLESRAKRVREWDPILAQTLTRDVLIHAVDCVPDEFLNHDTDDVTRRRAAYVAYLWKRLKDPRPFIHQA</sequence>
<reference evidence="2 3" key="1">
    <citation type="submission" date="2016-09" db="EMBL/GenBank/DDBJ databases">
        <title>Genome-resolved meta-omics ties microbial dynamics to process performance in biotechnology for thiocyanate degradation.</title>
        <authorList>
            <person name="Kantor R.S."/>
            <person name="Huddy R.J."/>
            <person name="Iyer R."/>
            <person name="Thomas B.C."/>
            <person name="Brown C.T."/>
            <person name="Anantharaman K."/>
            <person name="Tringe S."/>
            <person name="Hettich R.L."/>
            <person name="Harrison S.T."/>
            <person name="Banfield J.F."/>
        </authorList>
    </citation>
    <scope>NUCLEOTIDE SEQUENCE [LARGE SCALE GENOMIC DNA]</scope>
    <source>
        <strain evidence="2">59-99</strain>
    </source>
</reference>
<evidence type="ECO:0000313" key="2">
    <source>
        <dbReference type="EMBL" id="OJX57372.1"/>
    </source>
</evidence>